<reference evidence="1" key="1">
    <citation type="submission" date="2022-12" db="EMBL/GenBank/DDBJ databases">
        <title>Chromosome-Level Genome Assembly of Japanese Cedar (Cryptomeriajaponica D. Don).</title>
        <authorList>
            <person name="Fujino T."/>
            <person name="Yamaguchi K."/>
            <person name="Yokoyama T."/>
            <person name="Hamanaka T."/>
            <person name="Harazono Y."/>
            <person name="Kamada H."/>
            <person name="Kobayashi W."/>
            <person name="Ujino-Ihara T."/>
            <person name="Uchiyama K."/>
            <person name="Matsumoto A."/>
            <person name="Izuno A."/>
            <person name="Tsumura Y."/>
            <person name="Toyoda A."/>
            <person name="Shigenobu S."/>
            <person name="Moriguchi Y."/>
            <person name="Ueno S."/>
            <person name="Kasahara M."/>
        </authorList>
    </citation>
    <scope>NUCLEOTIDE SEQUENCE</scope>
</reference>
<organism evidence="1 2">
    <name type="scientific">Cryptomeria japonica</name>
    <name type="common">Japanese cedar</name>
    <name type="synonym">Cupressus japonica</name>
    <dbReference type="NCBI Taxonomy" id="3369"/>
    <lineage>
        <taxon>Eukaryota</taxon>
        <taxon>Viridiplantae</taxon>
        <taxon>Streptophyta</taxon>
        <taxon>Embryophyta</taxon>
        <taxon>Tracheophyta</taxon>
        <taxon>Spermatophyta</taxon>
        <taxon>Pinopsida</taxon>
        <taxon>Pinidae</taxon>
        <taxon>Conifers II</taxon>
        <taxon>Cupressales</taxon>
        <taxon>Cupressaceae</taxon>
        <taxon>Cryptomeria</taxon>
    </lineage>
</organism>
<dbReference type="PANTHER" id="PTHR48044:SF23">
    <property type="entry name" value="ANTHOCYANIDIN 3-O-GLUCOSYLTRANSFERASE-LIKE"/>
    <property type="match status" value="1"/>
</dbReference>
<comment type="caution">
    <text evidence="1">The sequence shown here is derived from an EMBL/GenBank/DDBJ whole genome shotgun (WGS) entry which is preliminary data.</text>
</comment>
<dbReference type="Gene3D" id="3.40.50.2000">
    <property type="entry name" value="Glycogen Phosphorylase B"/>
    <property type="match status" value="2"/>
</dbReference>
<protein>
    <submittedName>
        <fullName evidence="1">Uncharacterized protein</fullName>
    </submittedName>
</protein>
<dbReference type="AlphaFoldDB" id="A0AAD3NTJ1"/>
<evidence type="ECO:0000313" key="1">
    <source>
        <dbReference type="EMBL" id="GLJ59451.1"/>
    </source>
</evidence>
<dbReference type="Proteomes" id="UP001234787">
    <property type="component" value="Unassembled WGS sequence"/>
</dbReference>
<name>A0AAD3NTJ1_CRYJA</name>
<dbReference type="GO" id="GO:0008194">
    <property type="term" value="F:UDP-glycosyltransferase activity"/>
    <property type="evidence" value="ECO:0007669"/>
    <property type="project" value="UniProtKB-ARBA"/>
</dbReference>
<dbReference type="PANTHER" id="PTHR48044">
    <property type="entry name" value="GLYCOSYLTRANSFERASE"/>
    <property type="match status" value="1"/>
</dbReference>
<gene>
    <name evidence="1" type="ORF">SUGI_1509220</name>
</gene>
<keyword evidence="2" id="KW-1185">Reference proteome</keyword>
<sequence>MSFAIRHNRQRLPDIPMAEDLTIPLPGFPSLVVRFRTFEARKESKGLTFTNRLSISVEESWAMLSNTCRELEGKFVDYFERSTERFMFPVGISMPSLPPRLDADRCLAWLDRQPDCFVVFACFGSECPLTTQDLATLLLGLEESEISFLCGLFGHAGAELQSV</sequence>
<dbReference type="GO" id="GO:1901135">
    <property type="term" value="P:carbohydrate derivative metabolic process"/>
    <property type="evidence" value="ECO:0007669"/>
    <property type="project" value="UniProtKB-ARBA"/>
</dbReference>
<proteinExistence type="predicted"/>
<evidence type="ECO:0000313" key="2">
    <source>
        <dbReference type="Proteomes" id="UP001234787"/>
    </source>
</evidence>
<dbReference type="SUPFAM" id="SSF53756">
    <property type="entry name" value="UDP-Glycosyltransferase/glycogen phosphorylase"/>
    <property type="match status" value="1"/>
</dbReference>
<accession>A0AAD3NTJ1</accession>
<dbReference type="EMBL" id="BSEH01000943">
    <property type="protein sequence ID" value="GLJ59451.1"/>
    <property type="molecule type" value="Genomic_DNA"/>
</dbReference>